<feature type="compositionally biased region" description="Low complexity" evidence="1">
    <location>
        <begin position="94"/>
        <end position="121"/>
    </location>
</feature>
<name>A0A7W7Y455_9BACT</name>
<dbReference type="Proteomes" id="UP000528322">
    <property type="component" value="Unassembled WGS sequence"/>
</dbReference>
<accession>A0A7W7Y455</accession>
<evidence type="ECO:0000256" key="1">
    <source>
        <dbReference type="SAM" id="MobiDB-lite"/>
    </source>
</evidence>
<evidence type="ECO:0000313" key="2">
    <source>
        <dbReference type="EMBL" id="MBB5021748.1"/>
    </source>
</evidence>
<dbReference type="RefSeq" id="WP_183731009.1">
    <property type="nucleotide sequence ID" value="NZ_JACHID010000005.1"/>
</dbReference>
<dbReference type="AlphaFoldDB" id="A0A7W7Y455"/>
<feature type="compositionally biased region" description="Low complexity" evidence="1">
    <location>
        <begin position="168"/>
        <end position="180"/>
    </location>
</feature>
<organism evidence="2 3">
    <name type="scientific">Desulfurispira natronophila</name>
    <dbReference type="NCBI Taxonomy" id="682562"/>
    <lineage>
        <taxon>Bacteria</taxon>
        <taxon>Pseudomonadati</taxon>
        <taxon>Chrysiogenota</taxon>
        <taxon>Chrysiogenia</taxon>
        <taxon>Chrysiogenales</taxon>
        <taxon>Chrysiogenaceae</taxon>
        <taxon>Desulfurispira</taxon>
    </lineage>
</organism>
<reference evidence="2 3" key="1">
    <citation type="submission" date="2020-08" db="EMBL/GenBank/DDBJ databases">
        <title>Genomic Encyclopedia of Type Strains, Phase IV (KMG-IV): sequencing the most valuable type-strain genomes for metagenomic binning, comparative biology and taxonomic classification.</title>
        <authorList>
            <person name="Goeker M."/>
        </authorList>
    </citation>
    <scope>NUCLEOTIDE SEQUENCE [LARGE SCALE GENOMIC DNA]</scope>
    <source>
        <strain evidence="2 3">DSM 22071</strain>
    </source>
</reference>
<dbReference type="EMBL" id="JACHID010000005">
    <property type="protein sequence ID" value="MBB5021748.1"/>
    <property type="molecule type" value="Genomic_DNA"/>
</dbReference>
<gene>
    <name evidence="2" type="ORF">HNR37_001061</name>
</gene>
<keyword evidence="3" id="KW-1185">Reference proteome</keyword>
<protein>
    <submittedName>
        <fullName evidence="2">Uncharacterized protein</fullName>
    </submittedName>
</protein>
<comment type="caution">
    <text evidence="2">The sequence shown here is derived from an EMBL/GenBank/DDBJ whole genome shotgun (WGS) entry which is preliminary data.</text>
</comment>
<feature type="compositionally biased region" description="Polar residues" evidence="1">
    <location>
        <begin position="181"/>
        <end position="204"/>
    </location>
</feature>
<proteinExistence type="predicted"/>
<evidence type="ECO:0000313" key="3">
    <source>
        <dbReference type="Proteomes" id="UP000528322"/>
    </source>
</evidence>
<sequence>MKLATVTRIFALGAGLLLLPGCYIYSYYPETDTYVTTVETKKYVNQNYSRERFMRPNNSDCYACHNSQRIMVPYHQGTPHAGAINMQPQHRGLPQGHPSVSGQSPQQHPQQQQWQGGVQPIPGMPGFYSGPAGTPHMVPMTPSGPALGAVPPMMQPGNSQPMAPATPPQNGQAPQAPQLQGNTNESAATSPETNNDANNPQQDVTLLGPYR</sequence>
<feature type="region of interest" description="Disordered" evidence="1">
    <location>
        <begin position="79"/>
        <end position="211"/>
    </location>
</feature>